<evidence type="ECO:0000313" key="10">
    <source>
        <dbReference type="Proteomes" id="UP001148786"/>
    </source>
</evidence>
<keyword evidence="10" id="KW-1185">Reference proteome</keyword>
<reference evidence="9" key="1">
    <citation type="submission" date="2022-07" db="EMBL/GenBank/DDBJ databases">
        <title>Genome Sequence of Agrocybe chaxingu.</title>
        <authorList>
            <person name="Buettner E."/>
        </authorList>
    </citation>
    <scope>NUCLEOTIDE SEQUENCE</scope>
    <source>
        <strain evidence="9">MP-N11</strain>
    </source>
</reference>
<dbReference type="Gene3D" id="1.10.510.10">
    <property type="entry name" value="Transferase(Phosphotransferase) domain 1"/>
    <property type="match status" value="1"/>
</dbReference>
<evidence type="ECO:0000256" key="3">
    <source>
        <dbReference type="ARBA" id="ARBA00022679"/>
    </source>
</evidence>
<keyword evidence="3" id="KW-0808">Transferase</keyword>
<protein>
    <recommendedName>
        <fullName evidence="1">non-specific serine/threonine protein kinase</fullName>
        <ecNumber evidence="1">2.7.11.1</ecNumber>
    </recommendedName>
</protein>
<dbReference type="InterPro" id="IPR011009">
    <property type="entry name" value="Kinase-like_dom_sf"/>
</dbReference>
<dbReference type="OrthoDB" id="5979581at2759"/>
<evidence type="ECO:0000256" key="8">
    <source>
        <dbReference type="ARBA" id="ARBA00048679"/>
    </source>
</evidence>
<dbReference type="EMBL" id="JANKHO010000633">
    <property type="protein sequence ID" value="KAJ3507699.1"/>
    <property type="molecule type" value="Genomic_DNA"/>
</dbReference>
<dbReference type="PANTHER" id="PTHR47634:SF9">
    <property type="entry name" value="PROTEIN KINASE DOMAIN-CONTAINING PROTEIN-RELATED"/>
    <property type="match status" value="1"/>
</dbReference>
<accession>A0A9W8MSY9</accession>
<dbReference type="GO" id="GO:0000245">
    <property type="term" value="P:spliceosomal complex assembly"/>
    <property type="evidence" value="ECO:0007669"/>
    <property type="project" value="TreeGrafter"/>
</dbReference>
<keyword evidence="2" id="KW-0723">Serine/threonine-protein kinase</keyword>
<evidence type="ECO:0000256" key="5">
    <source>
        <dbReference type="ARBA" id="ARBA00022777"/>
    </source>
</evidence>
<evidence type="ECO:0000313" key="9">
    <source>
        <dbReference type="EMBL" id="KAJ3507699.1"/>
    </source>
</evidence>
<dbReference type="EC" id="2.7.11.1" evidence="1"/>
<dbReference type="GO" id="GO:0004674">
    <property type="term" value="F:protein serine/threonine kinase activity"/>
    <property type="evidence" value="ECO:0007669"/>
    <property type="project" value="UniProtKB-KW"/>
</dbReference>
<evidence type="ECO:0000256" key="7">
    <source>
        <dbReference type="ARBA" id="ARBA00047899"/>
    </source>
</evidence>
<gene>
    <name evidence="9" type="ORF">NLJ89_g6155</name>
</gene>
<dbReference type="Proteomes" id="UP001148786">
    <property type="component" value="Unassembled WGS sequence"/>
</dbReference>
<comment type="catalytic activity">
    <reaction evidence="7">
        <text>L-threonyl-[protein] + ATP = O-phospho-L-threonyl-[protein] + ADP + H(+)</text>
        <dbReference type="Rhea" id="RHEA:46608"/>
        <dbReference type="Rhea" id="RHEA-COMP:11060"/>
        <dbReference type="Rhea" id="RHEA-COMP:11605"/>
        <dbReference type="ChEBI" id="CHEBI:15378"/>
        <dbReference type="ChEBI" id="CHEBI:30013"/>
        <dbReference type="ChEBI" id="CHEBI:30616"/>
        <dbReference type="ChEBI" id="CHEBI:61977"/>
        <dbReference type="ChEBI" id="CHEBI:456216"/>
        <dbReference type="EC" id="2.7.11.1"/>
    </reaction>
</comment>
<dbReference type="PANTHER" id="PTHR47634">
    <property type="entry name" value="PROTEIN KINASE DOMAIN-CONTAINING PROTEIN-RELATED"/>
    <property type="match status" value="1"/>
</dbReference>
<dbReference type="InterPro" id="IPR051334">
    <property type="entry name" value="SRPK"/>
</dbReference>
<organism evidence="9 10">
    <name type="scientific">Agrocybe chaxingu</name>
    <dbReference type="NCBI Taxonomy" id="84603"/>
    <lineage>
        <taxon>Eukaryota</taxon>
        <taxon>Fungi</taxon>
        <taxon>Dikarya</taxon>
        <taxon>Basidiomycota</taxon>
        <taxon>Agaricomycotina</taxon>
        <taxon>Agaricomycetes</taxon>
        <taxon>Agaricomycetidae</taxon>
        <taxon>Agaricales</taxon>
        <taxon>Agaricineae</taxon>
        <taxon>Strophariaceae</taxon>
        <taxon>Agrocybe</taxon>
    </lineage>
</organism>
<keyword evidence="5" id="KW-0418">Kinase</keyword>
<dbReference type="AlphaFoldDB" id="A0A9W8MSY9"/>
<evidence type="ECO:0000256" key="6">
    <source>
        <dbReference type="ARBA" id="ARBA00022840"/>
    </source>
</evidence>
<dbReference type="GO" id="GO:0050684">
    <property type="term" value="P:regulation of mRNA processing"/>
    <property type="evidence" value="ECO:0007669"/>
    <property type="project" value="TreeGrafter"/>
</dbReference>
<evidence type="ECO:0000256" key="4">
    <source>
        <dbReference type="ARBA" id="ARBA00022741"/>
    </source>
</evidence>
<evidence type="ECO:0000256" key="1">
    <source>
        <dbReference type="ARBA" id="ARBA00012513"/>
    </source>
</evidence>
<keyword evidence="4" id="KW-0547">Nucleotide-binding</keyword>
<proteinExistence type="predicted"/>
<dbReference type="Gene3D" id="3.30.200.20">
    <property type="entry name" value="Phosphorylase Kinase, domain 1"/>
    <property type="match status" value="1"/>
</dbReference>
<sequence length="178" mass="20106">MSLFPEEPLDSPLGYFPGQLNQTLHNGRWSIVRKLGWGPRSSTWLAIDTQEADRIEAIKIFTVAATKDGTAEKERDLFQKILKGIQANLPQFEGDFEEDSSKGKHMCLIFENLSTSVELLRLGNSDSGYLLLHIVKKIIADVLEILCELSDFWVFHGGEHPSVWTNASLTNLHFLVQH</sequence>
<dbReference type="GO" id="GO:0005524">
    <property type="term" value="F:ATP binding"/>
    <property type="evidence" value="ECO:0007669"/>
    <property type="project" value="UniProtKB-KW"/>
</dbReference>
<evidence type="ECO:0000256" key="2">
    <source>
        <dbReference type="ARBA" id="ARBA00022527"/>
    </source>
</evidence>
<comment type="caution">
    <text evidence="9">The sequence shown here is derived from an EMBL/GenBank/DDBJ whole genome shotgun (WGS) entry which is preliminary data.</text>
</comment>
<keyword evidence="6" id="KW-0067">ATP-binding</keyword>
<comment type="catalytic activity">
    <reaction evidence="8">
        <text>L-seryl-[protein] + ATP = O-phospho-L-seryl-[protein] + ADP + H(+)</text>
        <dbReference type="Rhea" id="RHEA:17989"/>
        <dbReference type="Rhea" id="RHEA-COMP:9863"/>
        <dbReference type="Rhea" id="RHEA-COMP:11604"/>
        <dbReference type="ChEBI" id="CHEBI:15378"/>
        <dbReference type="ChEBI" id="CHEBI:29999"/>
        <dbReference type="ChEBI" id="CHEBI:30616"/>
        <dbReference type="ChEBI" id="CHEBI:83421"/>
        <dbReference type="ChEBI" id="CHEBI:456216"/>
        <dbReference type="EC" id="2.7.11.1"/>
    </reaction>
</comment>
<name>A0A9W8MSY9_9AGAR</name>
<dbReference type="SUPFAM" id="SSF56112">
    <property type="entry name" value="Protein kinase-like (PK-like)"/>
    <property type="match status" value="1"/>
</dbReference>